<dbReference type="AlphaFoldDB" id="A0A930UX58"/>
<evidence type="ECO:0000313" key="3">
    <source>
        <dbReference type="Proteomes" id="UP000656804"/>
    </source>
</evidence>
<sequence>MRTLTRLLAALTGVVLTLGLLGAATLPANAADKTKREISISIKQPKPRKVIIQGGVKPSTGSPINAILQRRLCHQKGCKAKWSKLRSFKTNSKGRYTQRIYPAKGYKWTYFRVHTAPTKKYKGATSGAAYIQRL</sequence>
<comment type="caution">
    <text evidence="2">The sequence shown here is derived from an EMBL/GenBank/DDBJ whole genome shotgun (WGS) entry which is preliminary data.</text>
</comment>
<dbReference type="Proteomes" id="UP000656804">
    <property type="component" value="Unassembled WGS sequence"/>
</dbReference>
<protein>
    <submittedName>
        <fullName evidence="2">Uncharacterized protein</fullName>
    </submittedName>
</protein>
<gene>
    <name evidence="2" type="ORF">ISG29_12510</name>
</gene>
<dbReference type="EMBL" id="JADIVZ010000005">
    <property type="protein sequence ID" value="MBF4162513.1"/>
    <property type="molecule type" value="Genomic_DNA"/>
</dbReference>
<organism evidence="2 3">
    <name type="scientific">Nocardioides acrostichi</name>
    <dbReference type="NCBI Taxonomy" id="2784339"/>
    <lineage>
        <taxon>Bacteria</taxon>
        <taxon>Bacillati</taxon>
        <taxon>Actinomycetota</taxon>
        <taxon>Actinomycetes</taxon>
        <taxon>Propionibacteriales</taxon>
        <taxon>Nocardioidaceae</taxon>
        <taxon>Nocardioides</taxon>
    </lineage>
</organism>
<feature type="signal peptide" evidence="1">
    <location>
        <begin position="1"/>
        <end position="30"/>
    </location>
</feature>
<evidence type="ECO:0000313" key="2">
    <source>
        <dbReference type="EMBL" id="MBF4162513.1"/>
    </source>
</evidence>
<evidence type="ECO:0000256" key="1">
    <source>
        <dbReference type="SAM" id="SignalP"/>
    </source>
</evidence>
<keyword evidence="3" id="KW-1185">Reference proteome</keyword>
<feature type="chain" id="PRO_5037657087" evidence="1">
    <location>
        <begin position="31"/>
        <end position="134"/>
    </location>
</feature>
<name>A0A930UX58_9ACTN</name>
<proteinExistence type="predicted"/>
<dbReference type="RefSeq" id="WP_194503762.1">
    <property type="nucleotide sequence ID" value="NZ_JADIVZ010000005.1"/>
</dbReference>
<accession>A0A930UX58</accession>
<reference evidence="2" key="1">
    <citation type="submission" date="2020-11" db="EMBL/GenBank/DDBJ databases">
        <title>Nocardioides sp. CBS4Y-1, whole genome shotgun sequence.</title>
        <authorList>
            <person name="Tuo L."/>
        </authorList>
    </citation>
    <scope>NUCLEOTIDE SEQUENCE</scope>
    <source>
        <strain evidence="2">CBS4Y-1</strain>
    </source>
</reference>
<keyword evidence="1" id="KW-0732">Signal</keyword>